<name>A0ABY7F8W6_MYAAR</name>
<feature type="disulfide bond" evidence="5">
    <location>
        <begin position="184"/>
        <end position="201"/>
    </location>
</feature>
<proteinExistence type="predicted"/>
<keyword evidence="2" id="KW-0732">Signal</keyword>
<evidence type="ECO:0000256" key="2">
    <source>
        <dbReference type="ARBA" id="ARBA00022729"/>
    </source>
</evidence>
<dbReference type="PROSITE" id="PS01186">
    <property type="entry name" value="EGF_2"/>
    <property type="match status" value="5"/>
</dbReference>
<feature type="domain" description="EGF-like" evidence="6">
    <location>
        <begin position="465"/>
        <end position="506"/>
    </location>
</feature>
<keyword evidence="8" id="KW-1185">Reference proteome</keyword>
<dbReference type="InterPro" id="IPR000742">
    <property type="entry name" value="EGF"/>
</dbReference>
<reference evidence="7" key="1">
    <citation type="submission" date="2022-11" db="EMBL/GenBank/DDBJ databases">
        <title>Centuries of genome instability and evolution in soft-shell clam transmissible cancer (bioRxiv).</title>
        <authorList>
            <person name="Hart S.F.M."/>
            <person name="Yonemitsu M.A."/>
            <person name="Giersch R.M."/>
            <person name="Beal B.F."/>
            <person name="Arriagada G."/>
            <person name="Davis B.W."/>
            <person name="Ostrander E.A."/>
            <person name="Goff S.P."/>
            <person name="Metzger M.J."/>
        </authorList>
    </citation>
    <scope>NUCLEOTIDE SEQUENCE</scope>
    <source>
        <strain evidence="7">MELC-2E11</strain>
        <tissue evidence="7">Siphon/mantle</tissue>
    </source>
</reference>
<dbReference type="SMART" id="SM00274">
    <property type="entry name" value="FOLN"/>
    <property type="match status" value="3"/>
</dbReference>
<feature type="disulfide bond" evidence="5">
    <location>
        <begin position="453"/>
        <end position="462"/>
    </location>
</feature>
<dbReference type="PROSITE" id="PS00010">
    <property type="entry name" value="ASX_HYDROXYL"/>
    <property type="match status" value="4"/>
</dbReference>
<sequence length="825" mass="88668">MEHFVTVMIQMIPYVTARKGFPEPNALRQHQLEVAYNRSTVEVDVGFVTPNLIVGDIQMSGTSDCKTGTAKLIATETDMWKMRYAQQSRFQTVNPQLQLTRPSIIDSSPELVEGVHVFEPEQVTGECTSDITYIAPSSMSTGDSFKLCLTVAIPGKRGEERCFTITVENNVVDKVSGPCKNITCHGGSKCVSDLDSNNGQCVCAKGFSGADCLQVTNTSKDLPGVINHPASTPDAPHFDGSSALPKTTNCQVGNPCKISVPYIGFANKPPVPGKCDLIILGNSARSLGTSSLNHPSEHMLMTTVNASSAGSHRCCFQTTTNGTKEGDQVRQCGNGLPGSHVFTTNLVDNACVTDISYHTSTSTVMPLCVTAGAKGEQRTFLIETKITNEYGKCQKLHCMNGGTCLSDETAARCQCPPGRTGQNCSIEVNECESNPCKNGGSCTDLESSFACNCAPGYTGTNCQLDVDECFQVGGGSPCQHGGQCVNDNSMYICNCSNTGYTGKNCQNDVDDCVNHACENGATCVDGVNMYLCSCPLGYTGVHCLDDGDHAYTCVCVPGYTGPECQEDIDDCSNSPCKNGGSCTDALNDFSCSCVAGFTDKTCSTIDSDDCQANTCENGGTCLGTPGAHVCKCGNAWAGPACTGTNLEQICNSTPCQNGATCIHGVNSYTCHCKTGYSGANCEHGKDKIRHFLLLVWQYIYLCFSICNKVLKGELIMQPTKTLLKSICQIRHWKHPLITSYFRIFVVVFANDVTVVFTPLLNQYLKRICPIEFVHYSLELQTCSSEAVNSITTTISSYHCVVSCRPMSLQSLLAWGDVQIARQFEV</sequence>
<dbReference type="SUPFAM" id="SSF57196">
    <property type="entry name" value="EGF/Laminin"/>
    <property type="match status" value="7"/>
</dbReference>
<feature type="disulfide bond" evidence="5">
    <location>
        <begin position="415"/>
        <end position="424"/>
    </location>
</feature>
<dbReference type="EMBL" id="CP111022">
    <property type="protein sequence ID" value="WAR18618.1"/>
    <property type="molecule type" value="Genomic_DNA"/>
</dbReference>
<comment type="caution">
    <text evidence="5">Lacks conserved residue(s) required for the propagation of feature annotation.</text>
</comment>
<feature type="domain" description="EGF-like" evidence="6">
    <location>
        <begin position="427"/>
        <end position="463"/>
    </location>
</feature>
<dbReference type="InterPro" id="IPR001881">
    <property type="entry name" value="EGF-like_Ca-bd_dom"/>
</dbReference>
<feature type="domain" description="EGF-like" evidence="6">
    <location>
        <begin position="646"/>
        <end position="682"/>
    </location>
</feature>
<feature type="disulfide bond" evidence="5">
    <location>
        <begin position="534"/>
        <end position="543"/>
    </location>
</feature>
<feature type="domain" description="EGF-like" evidence="6">
    <location>
        <begin position="389"/>
        <end position="425"/>
    </location>
</feature>
<evidence type="ECO:0000313" key="7">
    <source>
        <dbReference type="EMBL" id="WAR18618.1"/>
    </source>
</evidence>
<evidence type="ECO:0000256" key="1">
    <source>
        <dbReference type="ARBA" id="ARBA00022536"/>
    </source>
</evidence>
<dbReference type="PROSITE" id="PS01187">
    <property type="entry name" value="EGF_CA"/>
    <property type="match status" value="2"/>
</dbReference>
<dbReference type="InterPro" id="IPR000152">
    <property type="entry name" value="EGF-type_Asp/Asn_hydroxyl_site"/>
</dbReference>
<dbReference type="Pfam" id="PF00008">
    <property type="entry name" value="EGF"/>
    <property type="match status" value="5"/>
</dbReference>
<feature type="domain" description="EGF-like" evidence="6">
    <location>
        <begin position="175"/>
        <end position="213"/>
    </location>
</feature>
<feature type="domain" description="EGF-like" evidence="6">
    <location>
        <begin position="606"/>
        <end position="642"/>
    </location>
</feature>
<keyword evidence="4 5" id="KW-1015">Disulfide bond</keyword>
<evidence type="ECO:0000259" key="6">
    <source>
        <dbReference type="PROSITE" id="PS50026"/>
    </source>
</evidence>
<dbReference type="PANTHER" id="PTHR12916:SF4">
    <property type="entry name" value="UNINFLATABLE, ISOFORM C"/>
    <property type="match status" value="1"/>
</dbReference>
<organism evidence="7 8">
    <name type="scientific">Mya arenaria</name>
    <name type="common">Soft-shell clam</name>
    <dbReference type="NCBI Taxonomy" id="6604"/>
    <lineage>
        <taxon>Eukaryota</taxon>
        <taxon>Metazoa</taxon>
        <taxon>Spiralia</taxon>
        <taxon>Lophotrochozoa</taxon>
        <taxon>Mollusca</taxon>
        <taxon>Bivalvia</taxon>
        <taxon>Autobranchia</taxon>
        <taxon>Heteroconchia</taxon>
        <taxon>Euheterodonta</taxon>
        <taxon>Imparidentia</taxon>
        <taxon>Neoheterodontei</taxon>
        <taxon>Myida</taxon>
        <taxon>Myoidea</taxon>
        <taxon>Myidae</taxon>
        <taxon>Mya</taxon>
    </lineage>
</organism>
<feature type="disulfide bond" evidence="5">
    <location>
        <begin position="593"/>
        <end position="602"/>
    </location>
</feature>
<keyword evidence="3" id="KW-0677">Repeat</keyword>
<feature type="domain" description="EGF-like" evidence="6">
    <location>
        <begin position="508"/>
        <end position="544"/>
    </location>
</feature>
<dbReference type="PRINTS" id="PR00010">
    <property type="entry name" value="EGFBLOOD"/>
</dbReference>
<evidence type="ECO:0000256" key="3">
    <source>
        <dbReference type="ARBA" id="ARBA00022737"/>
    </source>
</evidence>
<dbReference type="SMART" id="SM00179">
    <property type="entry name" value="EGF_CA"/>
    <property type="match status" value="7"/>
</dbReference>
<dbReference type="Gene3D" id="2.10.25.10">
    <property type="entry name" value="Laminin"/>
    <property type="match status" value="8"/>
</dbReference>
<feature type="disulfide bond" evidence="5">
    <location>
        <begin position="632"/>
        <end position="641"/>
    </location>
</feature>
<gene>
    <name evidence="7" type="ORF">MAR_000456</name>
</gene>
<dbReference type="InterPro" id="IPR018097">
    <property type="entry name" value="EGF_Ca-bd_CS"/>
</dbReference>
<dbReference type="SMART" id="SM00181">
    <property type="entry name" value="EGF"/>
    <property type="match status" value="8"/>
</dbReference>
<dbReference type="InterPro" id="IPR003645">
    <property type="entry name" value="Fol_N"/>
</dbReference>
<dbReference type="CDD" id="cd00054">
    <property type="entry name" value="EGF_CA"/>
    <property type="match status" value="6"/>
</dbReference>
<dbReference type="PANTHER" id="PTHR12916">
    <property type="entry name" value="CYTOCHROME C OXIDASE POLYPEPTIDE VIC-2"/>
    <property type="match status" value="1"/>
</dbReference>
<dbReference type="PROSITE" id="PS00022">
    <property type="entry name" value="EGF_1"/>
    <property type="match status" value="6"/>
</dbReference>
<dbReference type="Proteomes" id="UP001164746">
    <property type="component" value="Chromosome 11"/>
</dbReference>
<accession>A0ABY7F8W6</accession>
<feature type="disulfide bond" evidence="5">
    <location>
        <begin position="203"/>
        <end position="212"/>
    </location>
</feature>
<evidence type="ECO:0000313" key="8">
    <source>
        <dbReference type="Proteomes" id="UP001164746"/>
    </source>
</evidence>
<feature type="disulfide bond" evidence="5">
    <location>
        <begin position="672"/>
        <end position="681"/>
    </location>
</feature>
<evidence type="ECO:0000256" key="5">
    <source>
        <dbReference type="PROSITE-ProRule" id="PRU00076"/>
    </source>
</evidence>
<keyword evidence="1 5" id="KW-0245">EGF-like domain</keyword>
<dbReference type="PROSITE" id="PS50026">
    <property type="entry name" value="EGF_3"/>
    <property type="match status" value="8"/>
</dbReference>
<feature type="domain" description="EGF-like" evidence="6">
    <location>
        <begin position="567"/>
        <end position="603"/>
    </location>
</feature>
<evidence type="ECO:0000256" key="4">
    <source>
        <dbReference type="ARBA" id="ARBA00023157"/>
    </source>
</evidence>
<protein>
    <submittedName>
        <fullName evidence="7">FBP1-like protein</fullName>
    </submittedName>
</protein>